<dbReference type="EMBL" id="JARQWQ010000013">
    <property type="protein sequence ID" value="KAK2567952.1"/>
    <property type="molecule type" value="Genomic_DNA"/>
</dbReference>
<evidence type="ECO:0000313" key="1">
    <source>
        <dbReference type="EMBL" id="KAK2567952.1"/>
    </source>
</evidence>
<accession>A0AAD9QUT9</accession>
<dbReference type="AlphaFoldDB" id="A0AAD9QUT9"/>
<organism evidence="1 2">
    <name type="scientific">Acropora cervicornis</name>
    <name type="common">Staghorn coral</name>
    <dbReference type="NCBI Taxonomy" id="6130"/>
    <lineage>
        <taxon>Eukaryota</taxon>
        <taxon>Metazoa</taxon>
        <taxon>Cnidaria</taxon>
        <taxon>Anthozoa</taxon>
        <taxon>Hexacorallia</taxon>
        <taxon>Scleractinia</taxon>
        <taxon>Astrocoeniina</taxon>
        <taxon>Acroporidae</taxon>
        <taxon>Acropora</taxon>
    </lineage>
</organism>
<sequence>MSSSNSITITTKDAMVKIYRDGLVRSQGMSINAVPNSKVYEELPVMFERTMVVRDGPFIKLTGDLTVECDMEHFICSYVVSGFYHNRTAGT</sequence>
<name>A0AAD9QUT9_ACRCE</name>
<keyword evidence="2" id="KW-1185">Reference proteome</keyword>
<comment type="caution">
    <text evidence="1">The sequence shown here is derived from an EMBL/GenBank/DDBJ whole genome shotgun (WGS) entry which is preliminary data.</text>
</comment>
<gene>
    <name evidence="1" type="ORF">P5673_007851</name>
</gene>
<dbReference type="Proteomes" id="UP001249851">
    <property type="component" value="Unassembled WGS sequence"/>
</dbReference>
<protein>
    <submittedName>
        <fullName evidence="1">Uncharacterized protein</fullName>
    </submittedName>
</protein>
<reference evidence="1" key="2">
    <citation type="journal article" date="2023" name="Science">
        <title>Genomic signatures of disease resistance in endangered staghorn corals.</title>
        <authorList>
            <person name="Vollmer S.V."/>
            <person name="Selwyn J.D."/>
            <person name="Despard B.A."/>
            <person name="Roesel C.L."/>
        </authorList>
    </citation>
    <scope>NUCLEOTIDE SEQUENCE</scope>
    <source>
        <strain evidence="1">K2</strain>
    </source>
</reference>
<reference evidence="1" key="1">
    <citation type="journal article" date="2023" name="G3 (Bethesda)">
        <title>Whole genome assembly and annotation of the endangered Caribbean coral Acropora cervicornis.</title>
        <authorList>
            <person name="Selwyn J.D."/>
            <person name="Vollmer S.V."/>
        </authorList>
    </citation>
    <scope>NUCLEOTIDE SEQUENCE</scope>
    <source>
        <strain evidence="1">K2</strain>
    </source>
</reference>
<evidence type="ECO:0000313" key="2">
    <source>
        <dbReference type="Proteomes" id="UP001249851"/>
    </source>
</evidence>
<proteinExistence type="predicted"/>